<dbReference type="Gene3D" id="1.10.10.60">
    <property type="entry name" value="Homeodomain-like"/>
    <property type="match status" value="1"/>
</dbReference>
<keyword evidence="3" id="KW-1185">Reference proteome</keyword>
<protein>
    <submittedName>
        <fullName evidence="2">Transposase</fullName>
    </submittedName>
</protein>
<dbReference type="RefSeq" id="WP_047391124.1">
    <property type="nucleotide sequence ID" value="NZ_FOQE01000045.1"/>
</dbReference>
<name>A0A1I3DN88_9LACT</name>
<dbReference type="AlphaFoldDB" id="A0A1I3DN88"/>
<accession>A0A1I3DN88</accession>
<dbReference type="InterPro" id="IPR002514">
    <property type="entry name" value="Transposase_8"/>
</dbReference>
<evidence type="ECO:0000256" key="1">
    <source>
        <dbReference type="SAM" id="Coils"/>
    </source>
</evidence>
<dbReference type="Proteomes" id="UP000198668">
    <property type="component" value="Unassembled WGS sequence"/>
</dbReference>
<dbReference type="EMBL" id="FOQE01000045">
    <property type="protein sequence ID" value="SFH88204.1"/>
    <property type="molecule type" value="Genomic_DNA"/>
</dbReference>
<sequence>MVKAKKKFDENFKKMILDLNQSGQSVEELAAQYGIATQTINRWKKLHTKNEAIGMTEVEILAMKKELARMQEENTILKKALTIFAQK</sequence>
<gene>
    <name evidence="2" type="ORF">SAMN04489868_14511</name>
</gene>
<dbReference type="GO" id="GO:0006313">
    <property type="term" value="P:DNA transposition"/>
    <property type="evidence" value="ECO:0007669"/>
    <property type="project" value="InterPro"/>
</dbReference>
<dbReference type="InterPro" id="IPR009057">
    <property type="entry name" value="Homeodomain-like_sf"/>
</dbReference>
<evidence type="ECO:0000313" key="3">
    <source>
        <dbReference type="Proteomes" id="UP000198668"/>
    </source>
</evidence>
<reference evidence="2 3" key="1">
    <citation type="submission" date="2016-10" db="EMBL/GenBank/DDBJ databases">
        <authorList>
            <person name="de Groot N.N."/>
        </authorList>
    </citation>
    <scope>NUCLEOTIDE SEQUENCE [LARGE SCALE GENOMIC DNA]</scope>
    <source>
        <strain evidence="2 3">DSM 27630</strain>
    </source>
</reference>
<keyword evidence="1" id="KW-0175">Coiled coil</keyword>
<dbReference type="GO" id="GO:0004803">
    <property type="term" value="F:transposase activity"/>
    <property type="evidence" value="ECO:0007669"/>
    <property type="project" value="InterPro"/>
</dbReference>
<dbReference type="GO" id="GO:0003677">
    <property type="term" value="F:DNA binding"/>
    <property type="evidence" value="ECO:0007669"/>
    <property type="project" value="InterPro"/>
</dbReference>
<feature type="coiled-coil region" evidence="1">
    <location>
        <begin position="53"/>
        <end position="80"/>
    </location>
</feature>
<dbReference type="Pfam" id="PF01527">
    <property type="entry name" value="HTH_Tnp_1"/>
    <property type="match status" value="1"/>
</dbReference>
<dbReference type="OrthoDB" id="9781005at2"/>
<dbReference type="SUPFAM" id="SSF46689">
    <property type="entry name" value="Homeodomain-like"/>
    <property type="match status" value="1"/>
</dbReference>
<proteinExistence type="predicted"/>
<organism evidence="2 3">
    <name type="scientific">Pisciglobus halotolerans</name>
    <dbReference type="NCBI Taxonomy" id="745365"/>
    <lineage>
        <taxon>Bacteria</taxon>
        <taxon>Bacillati</taxon>
        <taxon>Bacillota</taxon>
        <taxon>Bacilli</taxon>
        <taxon>Lactobacillales</taxon>
        <taxon>Carnobacteriaceae</taxon>
    </lineage>
</organism>
<evidence type="ECO:0000313" key="2">
    <source>
        <dbReference type="EMBL" id="SFH88204.1"/>
    </source>
</evidence>